<gene>
    <name evidence="1" type="ORF">U27_06191</name>
</gene>
<name>A0A081C3Q9_VECG1</name>
<dbReference type="HOGENOM" id="CLU_118457_0_0_0"/>
<reference evidence="1" key="1">
    <citation type="journal article" date="2015" name="PeerJ">
        <title>First genomic representation of candidate bacterial phylum KSB3 points to enhanced environmental sensing as a trigger of wastewater bulking.</title>
        <authorList>
            <person name="Sekiguchi Y."/>
            <person name="Ohashi A."/>
            <person name="Parks D.H."/>
            <person name="Yamauchi T."/>
            <person name="Tyson G.W."/>
            <person name="Hugenholtz P."/>
        </authorList>
    </citation>
    <scope>NUCLEOTIDE SEQUENCE [LARGE SCALE GENOMIC DNA]</scope>
</reference>
<dbReference type="SUPFAM" id="SSF81301">
    <property type="entry name" value="Nucleotidyltransferase"/>
    <property type="match status" value="1"/>
</dbReference>
<dbReference type="Gene3D" id="3.30.460.40">
    <property type="match status" value="1"/>
</dbReference>
<organism evidence="1">
    <name type="scientific">Vecturithrix granuli</name>
    <dbReference type="NCBI Taxonomy" id="1499967"/>
    <lineage>
        <taxon>Bacteria</taxon>
        <taxon>Candidatus Moduliflexota</taxon>
        <taxon>Candidatus Vecturitrichia</taxon>
        <taxon>Candidatus Vecturitrichales</taxon>
        <taxon>Candidatus Vecturitrichaceae</taxon>
        <taxon>Candidatus Vecturithrix</taxon>
    </lineage>
</organism>
<proteinExistence type="predicted"/>
<dbReference type="STRING" id="1499967.U27_06191"/>
<dbReference type="Proteomes" id="UP000030661">
    <property type="component" value="Unassembled WGS sequence"/>
</dbReference>
<accession>A0A081C3Q9</accession>
<evidence type="ECO:0000313" key="1">
    <source>
        <dbReference type="EMBL" id="GAK59214.1"/>
    </source>
</evidence>
<dbReference type="EMBL" id="DF820469">
    <property type="protein sequence ID" value="GAK59214.1"/>
    <property type="molecule type" value="Genomic_DNA"/>
</dbReference>
<protein>
    <submittedName>
        <fullName evidence="1">Uncharacterized protein</fullName>
    </submittedName>
</protein>
<keyword evidence="2" id="KW-1185">Reference proteome</keyword>
<evidence type="ECO:0000313" key="2">
    <source>
        <dbReference type="Proteomes" id="UP000030661"/>
    </source>
</evidence>
<dbReference type="AlphaFoldDB" id="A0A081C3Q9"/>
<dbReference type="InterPro" id="IPR043519">
    <property type="entry name" value="NT_sf"/>
</dbReference>
<sequence length="199" mass="22859">MELLDTLVVVEPLIQAFERLGISYYIGGSVTSSVHGIPRATVDVDLVADIQRKHVPLLVNMLESAYYTDRDMITEAIQRQASFNLIHLETMLKIDVFILKSSAYDREAFQRRRKDVLDEEQDIELFLASPEDIILHKLDWFRMGGGISERQWTDVMGVLKVQKGHLDMPYLHHWAEELGLSDLFTQVCRDAGIDEEKPD</sequence>
<dbReference type="eggNOG" id="ENOG502Z98B">
    <property type="taxonomic scope" value="Bacteria"/>
</dbReference>